<feature type="region of interest" description="Disordered" evidence="1">
    <location>
        <begin position="697"/>
        <end position="933"/>
    </location>
</feature>
<dbReference type="OrthoDB" id="524326at2759"/>
<dbReference type="AlphaFoldDB" id="A0A086T632"/>
<organism evidence="4 5">
    <name type="scientific">Hapsidospora chrysogenum (strain ATCC 11550 / CBS 779.69 / DSM 880 / IAM 14645 / JCM 23072 / IMI 49137)</name>
    <name type="common">Acremonium chrysogenum</name>
    <dbReference type="NCBI Taxonomy" id="857340"/>
    <lineage>
        <taxon>Eukaryota</taxon>
        <taxon>Fungi</taxon>
        <taxon>Dikarya</taxon>
        <taxon>Ascomycota</taxon>
        <taxon>Pezizomycotina</taxon>
        <taxon>Sordariomycetes</taxon>
        <taxon>Hypocreomycetidae</taxon>
        <taxon>Hypocreales</taxon>
        <taxon>Bionectriaceae</taxon>
        <taxon>Hapsidospora</taxon>
    </lineage>
</organism>
<feature type="compositionally biased region" description="Basic and acidic residues" evidence="1">
    <location>
        <begin position="1210"/>
        <end position="1221"/>
    </location>
</feature>
<feature type="region of interest" description="Disordered" evidence="1">
    <location>
        <begin position="406"/>
        <end position="546"/>
    </location>
</feature>
<dbReference type="PROSITE" id="PS50031">
    <property type="entry name" value="EH"/>
    <property type="match status" value="3"/>
</dbReference>
<dbReference type="SMART" id="SM00027">
    <property type="entry name" value="EH"/>
    <property type="match status" value="3"/>
</dbReference>
<feature type="compositionally biased region" description="Polar residues" evidence="1">
    <location>
        <begin position="869"/>
        <end position="885"/>
    </location>
</feature>
<dbReference type="Gene3D" id="1.10.8.10">
    <property type="entry name" value="DNA helicase RuvA subunit, C-terminal domain"/>
    <property type="match status" value="1"/>
</dbReference>
<name>A0A086T632_HAPC1</name>
<dbReference type="GO" id="GO:0006897">
    <property type="term" value="P:endocytosis"/>
    <property type="evidence" value="ECO:0007669"/>
    <property type="project" value="TreeGrafter"/>
</dbReference>
<sequence length="1256" mass="134530">MSADKEAEIQKSIQEGATLLGLTPPEERLYIHHFRGLVTDTGETGLGVTAVNAFPLFTKTRLELGTLAEIWKIADKRRIDVLTFEDFGIALRLIGRAQSDQPDSERDIVNKGHRGLARWPGPLPRFDDAAPSNTGPSKPPVAAVQAQTSGSAVRIPPLTPDDVNHYSSWFKPTFDGTVSKKDAMTIFEMSGKSREALDRVWTIVDTEQRGALVQVEFIIAMHLLDSMAESALLDLPRIIPAHLYEAATRNGSVSAAAQQSPINPGVPAIPRQMSGHAQVRTGSPLRPNTLDTQVTGGDWVVSPAEKANYDKHFRKLAKQDKSFPGGKDRYFVHIDSVVDFFRKISGNALGPEVLWQIWQIANFNSYDPNCLTEDEFAVAMWLIMQSREKGVLPQPLPENLFPAYRRNLPRPQASNSAYDASPVPQPAPRRPPKTMSAMDYLSGLDSSSSNPAPAAANKLTGGPPAIDPFAGGPESPSLNTPSSALKPVHSGSTFKPFNPTSSFGQALTTQPPSASGSISHQFSAADDLLSDPEPEESKKISSESTELANLSNQIKSLATQTQETQAKKATTQNEINQTVSQKQMFEQRLGQLRTLYEKEAEDTRALKEHLRISRQDTGKLRGECMTLEDMYRDIQAEHQEVSLALQEDQQENTRLKERIRVVNAEIDRLKPEIDKLKSATRRQKGLVAIYKKQLSTAEGERDKFKAEAEELSKTNEESRRQSNASSSASPTARIASPAPSTSSGNNPFFKRSDSTDIMGAFASPPSRSNKDNALDRISGPAGSSGTPPPVTSFTQQYTGTSAASVSSAPTPASSSPNVSRQGTLTAEPPAPPESRQISSSFLPFPERTESLSSSRQVSPPASRCESSVKDSQQPLSAEATTSQGASLPGAFPGDSDKDTTGAIPNLAGVKVTAPVEDDAKASGNPARASNPFAGMDNARAKEEFDNAFAAFSSASTAREESATEGTKSKSAFDSEFPPISELARDDESDSESERGGFDDDFAATWPEQQMTAASKAPEATADELKEAVDKSPKQTSSPATITARSAAGASQSNVDDILGPASAGAAQQANQKGPSNNVSKGSLDDLEDDFEGLEDAKEGSADDDFANISRSGLEDFNPGFDSSPPPSQAKSESTAFGNESSFDFISSNTVSGAPAPASGNQQKGADSYDWDAIFSGLDSPNPAAPPAQNNESTNTLSAPENRPPGPGRALTEEGEHDDPILKDLMGLGYSRPTAVAALEKFDYNLEKAANHLASQS</sequence>
<feature type="compositionally biased region" description="Basic and acidic residues" evidence="1">
    <location>
        <begin position="957"/>
        <end position="972"/>
    </location>
</feature>
<feature type="compositionally biased region" description="Acidic residues" evidence="1">
    <location>
        <begin position="1084"/>
        <end position="1093"/>
    </location>
</feature>
<dbReference type="STRING" id="857340.A0A086T632"/>
<dbReference type="EMBL" id="JPKY01000042">
    <property type="protein sequence ID" value="KFH44814.1"/>
    <property type="molecule type" value="Genomic_DNA"/>
</dbReference>
<feature type="region of interest" description="Disordered" evidence="1">
    <location>
        <begin position="114"/>
        <end position="142"/>
    </location>
</feature>
<feature type="compositionally biased region" description="Basic and acidic residues" evidence="1">
    <location>
        <begin position="1022"/>
        <end position="1032"/>
    </location>
</feature>
<feature type="compositionally biased region" description="Polar residues" evidence="1">
    <location>
        <begin position="1033"/>
        <end position="1054"/>
    </location>
</feature>
<feature type="compositionally biased region" description="Low complexity" evidence="1">
    <location>
        <begin position="800"/>
        <end position="819"/>
    </location>
</feature>
<evidence type="ECO:0000313" key="4">
    <source>
        <dbReference type="EMBL" id="KFH44814.1"/>
    </source>
</evidence>
<dbReference type="HOGENOM" id="CLU_002006_0_0_1"/>
<feature type="domain" description="UBA" evidence="2">
    <location>
        <begin position="1215"/>
        <end position="1255"/>
    </location>
</feature>
<dbReference type="SUPFAM" id="SSF46934">
    <property type="entry name" value="UBA-like"/>
    <property type="match status" value="1"/>
</dbReference>
<gene>
    <name evidence="4" type="ORF">ACRE_044180</name>
</gene>
<proteinExistence type="predicted"/>
<dbReference type="GO" id="GO:0005737">
    <property type="term" value="C:cytoplasm"/>
    <property type="evidence" value="ECO:0007669"/>
    <property type="project" value="TreeGrafter"/>
</dbReference>
<protein>
    <submittedName>
        <fullName evidence="4">Putative calcium-binding protein-like protein</fullName>
    </submittedName>
</protein>
<dbReference type="CDD" id="cd14270">
    <property type="entry name" value="UBA"/>
    <property type="match status" value="1"/>
</dbReference>
<feature type="domain" description="EH" evidence="3">
    <location>
        <begin position="305"/>
        <end position="407"/>
    </location>
</feature>
<dbReference type="InterPro" id="IPR011992">
    <property type="entry name" value="EF-hand-dom_pair"/>
</dbReference>
<comment type="caution">
    <text evidence="4">The sequence shown here is derived from an EMBL/GenBank/DDBJ whole genome shotgun (WGS) entry which is preliminary data.</text>
</comment>
<evidence type="ECO:0000259" key="2">
    <source>
        <dbReference type="PROSITE" id="PS50030"/>
    </source>
</evidence>
<evidence type="ECO:0000313" key="5">
    <source>
        <dbReference type="Proteomes" id="UP000029964"/>
    </source>
</evidence>
<feature type="compositionally biased region" description="Polar residues" evidence="1">
    <location>
        <begin position="850"/>
        <end position="859"/>
    </location>
</feature>
<dbReference type="SMART" id="SM00165">
    <property type="entry name" value="UBA"/>
    <property type="match status" value="1"/>
</dbReference>
<evidence type="ECO:0000256" key="1">
    <source>
        <dbReference type="SAM" id="MobiDB-lite"/>
    </source>
</evidence>
<dbReference type="InterPro" id="IPR015940">
    <property type="entry name" value="UBA"/>
</dbReference>
<dbReference type="Pfam" id="PF12763">
    <property type="entry name" value="EH"/>
    <property type="match status" value="2"/>
</dbReference>
<dbReference type="Proteomes" id="UP000029964">
    <property type="component" value="Unassembled WGS sequence"/>
</dbReference>
<feature type="compositionally biased region" description="Polar residues" evidence="1">
    <location>
        <begin position="490"/>
        <end position="522"/>
    </location>
</feature>
<dbReference type="PROSITE" id="PS50030">
    <property type="entry name" value="UBA"/>
    <property type="match status" value="1"/>
</dbReference>
<evidence type="ECO:0000259" key="3">
    <source>
        <dbReference type="PROSITE" id="PS50031"/>
    </source>
</evidence>
<reference evidence="5" key="1">
    <citation type="journal article" date="2014" name="Genome Announc.">
        <title>Genome sequence and annotation of Acremonium chrysogenum, producer of the beta-lactam antibiotic cephalosporin C.</title>
        <authorList>
            <person name="Terfehr D."/>
            <person name="Dahlmann T.A."/>
            <person name="Specht T."/>
            <person name="Zadra I."/>
            <person name="Kuernsteiner H."/>
            <person name="Kueck U."/>
        </authorList>
    </citation>
    <scope>NUCLEOTIDE SEQUENCE [LARGE SCALE GENOMIC DNA]</scope>
    <source>
        <strain evidence="5">ATCC 11550 / CBS 779.69 / DSM 880 / IAM 14645 / JCM 23072 / IMI 49137</strain>
    </source>
</reference>
<dbReference type="PANTHER" id="PTHR11216:SF174">
    <property type="entry name" value="GH06923P"/>
    <property type="match status" value="1"/>
</dbReference>
<feature type="compositionally biased region" description="Basic and acidic residues" evidence="1">
    <location>
        <begin position="698"/>
        <end position="720"/>
    </location>
</feature>
<dbReference type="GO" id="GO:0016197">
    <property type="term" value="P:endosomal transport"/>
    <property type="evidence" value="ECO:0007669"/>
    <property type="project" value="TreeGrafter"/>
</dbReference>
<feature type="region of interest" description="Disordered" evidence="1">
    <location>
        <begin position="953"/>
        <end position="1224"/>
    </location>
</feature>
<dbReference type="SUPFAM" id="SSF47473">
    <property type="entry name" value="EF-hand"/>
    <property type="match status" value="3"/>
</dbReference>
<keyword evidence="5" id="KW-1185">Reference proteome</keyword>
<dbReference type="GO" id="GO:0005886">
    <property type="term" value="C:plasma membrane"/>
    <property type="evidence" value="ECO:0007669"/>
    <property type="project" value="TreeGrafter"/>
</dbReference>
<dbReference type="InterPro" id="IPR009060">
    <property type="entry name" value="UBA-like_sf"/>
</dbReference>
<dbReference type="InterPro" id="IPR000261">
    <property type="entry name" value="EH_dom"/>
</dbReference>
<feature type="compositionally biased region" description="Polar residues" evidence="1">
    <location>
        <begin position="1065"/>
        <end position="1080"/>
    </location>
</feature>
<feature type="compositionally biased region" description="Polar residues" evidence="1">
    <location>
        <begin position="1128"/>
        <end position="1151"/>
    </location>
</feature>
<accession>A0A086T632</accession>
<dbReference type="Gene3D" id="1.10.238.10">
    <property type="entry name" value="EF-hand"/>
    <property type="match status" value="3"/>
</dbReference>
<feature type="domain" description="EH" evidence="3">
    <location>
        <begin position="185"/>
        <end position="250"/>
    </location>
</feature>
<dbReference type="Pfam" id="PF00627">
    <property type="entry name" value="UBA"/>
    <property type="match status" value="1"/>
</dbReference>
<feature type="compositionally biased region" description="Low complexity" evidence="1">
    <location>
        <begin position="446"/>
        <end position="457"/>
    </location>
</feature>
<feature type="domain" description="EH" evidence="3">
    <location>
        <begin position="26"/>
        <end position="124"/>
    </location>
</feature>
<dbReference type="PANTHER" id="PTHR11216">
    <property type="entry name" value="EH DOMAIN"/>
    <property type="match status" value="1"/>
</dbReference>